<protein>
    <recommendedName>
        <fullName evidence="3">Dynactin subunit 6</fullName>
    </recommendedName>
</protein>
<dbReference type="VEuPathDB" id="FungiDB:CC77DRAFT_1062862"/>
<comment type="subcellular location">
    <subcellularLocation>
        <location evidence="1">Cytoplasm</location>
        <location evidence="1">Cytoskeleton</location>
    </subcellularLocation>
</comment>
<sequence length="229" mass="24363">MSAQPAPSRPAPDHRRSSTAPKRTSLLPKPSSIFLDSTVLIAQHAQITGTHPVTIGPNTVLHPHSKLSSAVAPVVLGEGCVVFERAKVGVGMGDEEGKRGGMAPPPARSSAHMRVESMRSEGTVLGRNVVVDSGAVVEAAEVGEGSVIEVGAVVGRGTIIGKFCTVTASSVIPPYTRLPDYTVVFGGNQRRVDRTLQLRPEILDVKMAVHAKQLDMFRKLIPNNIQKWV</sequence>
<keyword evidence="9" id="KW-1185">Reference proteome</keyword>
<keyword evidence="5" id="KW-0206">Cytoskeleton</keyword>
<evidence type="ECO:0000256" key="1">
    <source>
        <dbReference type="ARBA" id="ARBA00004245"/>
    </source>
</evidence>
<keyword evidence="4" id="KW-0963">Cytoplasm</keyword>
<dbReference type="STRING" id="5599.A0A177DGP4"/>
<gene>
    <name evidence="8" type="ORF">CC77DRAFT_1062862</name>
</gene>
<dbReference type="GeneID" id="29114171"/>
<dbReference type="GO" id="GO:0070840">
    <property type="term" value="F:dynein complex binding"/>
    <property type="evidence" value="ECO:0007669"/>
    <property type="project" value="TreeGrafter"/>
</dbReference>
<dbReference type="GO" id="GO:0005869">
    <property type="term" value="C:dynactin complex"/>
    <property type="evidence" value="ECO:0007669"/>
    <property type="project" value="InterPro"/>
</dbReference>
<proteinExistence type="inferred from homology"/>
<evidence type="ECO:0000256" key="2">
    <source>
        <dbReference type="ARBA" id="ARBA00007719"/>
    </source>
</evidence>
<dbReference type="RefSeq" id="XP_018384364.1">
    <property type="nucleotide sequence ID" value="XM_018528577.1"/>
</dbReference>
<dbReference type="Gene3D" id="2.160.10.10">
    <property type="entry name" value="Hexapeptide repeat proteins"/>
    <property type="match status" value="1"/>
</dbReference>
<dbReference type="AlphaFoldDB" id="A0A177DGP4"/>
<evidence type="ECO:0000256" key="6">
    <source>
        <dbReference type="ARBA" id="ARBA00034687"/>
    </source>
</evidence>
<evidence type="ECO:0000313" key="9">
    <source>
        <dbReference type="Proteomes" id="UP000077248"/>
    </source>
</evidence>
<accession>A0A177DGP4</accession>
<dbReference type="PANTHER" id="PTHR13072:SF0">
    <property type="entry name" value="DYNACTIN SUBUNIT 6"/>
    <property type="match status" value="1"/>
</dbReference>
<evidence type="ECO:0000256" key="4">
    <source>
        <dbReference type="ARBA" id="ARBA00022490"/>
    </source>
</evidence>
<comment type="similarity">
    <text evidence="2">Belongs to the dynactin subunits 5/6 family. Dynactin subunit 6 subfamily.</text>
</comment>
<feature type="region of interest" description="Disordered" evidence="7">
    <location>
        <begin position="1"/>
        <end position="29"/>
    </location>
</feature>
<dbReference type="KEGG" id="aalt:CC77DRAFT_1062862"/>
<dbReference type="GO" id="GO:0007052">
    <property type="term" value="P:mitotic spindle organization"/>
    <property type="evidence" value="ECO:0007669"/>
    <property type="project" value="TreeGrafter"/>
</dbReference>
<organism evidence="8 9">
    <name type="scientific">Alternaria alternata</name>
    <name type="common">Alternaria rot fungus</name>
    <name type="synonym">Torula alternata</name>
    <dbReference type="NCBI Taxonomy" id="5599"/>
    <lineage>
        <taxon>Eukaryota</taxon>
        <taxon>Fungi</taxon>
        <taxon>Dikarya</taxon>
        <taxon>Ascomycota</taxon>
        <taxon>Pezizomycotina</taxon>
        <taxon>Dothideomycetes</taxon>
        <taxon>Pleosporomycetidae</taxon>
        <taxon>Pleosporales</taxon>
        <taxon>Pleosporineae</taxon>
        <taxon>Pleosporaceae</taxon>
        <taxon>Alternaria</taxon>
        <taxon>Alternaria sect. Alternaria</taxon>
        <taxon>Alternaria alternata complex</taxon>
    </lineage>
</organism>
<dbReference type="OMA" id="MAVHAKQ"/>
<comment type="function">
    <text evidence="6">Part of the dynactin complex that activates the molecular motor dynein for ultra-processive transport along microtubules.</text>
</comment>
<dbReference type="SUPFAM" id="SSF51161">
    <property type="entry name" value="Trimeric LpxA-like enzymes"/>
    <property type="match status" value="1"/>
</dbReference>
<evidence type="ECO:0000256" key="3">
    <source>
        <dbReference type="ARBA" id="ARBA00016573"/>
    </source>
</evidence>
<name>A0A177DGP4_ALTAL</name>
<evidence type="ECO:0000256" key="5">
    <source>
        <dbReference type="ARBA" id="ARBA00023212"/>
    </source>
</evidence>
<evidence type="ECO:0000313" key="8">
    <source>
        <dbReference type="EMBL" id="OAG18943.1"/>
    </source>
</evidence>
<evidence type="ECO:0000256" key="7">
    <source>
        <dbReference type="SAM" id="MobiDB-lite"/>
    </source>
</evidence>
<dbReference type="InterPro" id="IPR011004">
    <property type="entry name" value="Trimer_LpxA-like_sf"/>
</dbReference>
<dbReference type="InterPro" id="IPR027777">
    <property type="entry name" value="DCTN6"/>
</dbReference>
<dbReference type="EMBL" id="KV441482">
    <property type="protein sequence ID" value="OAG18943.1"/>
    <property type="molecule type" value="Genomic_DNA"/>
</dbReference>
<reference evidence="8 9" key="1">
    <citation type="submission" date="2016-05" db="EMBL/GenBank/DDBJ databases">
        <title>Comparative analysis of secretome profiles of manganese(II)-oxidizing ascomycete fungi.</title>
        <authorList>
            <consortium name="DOE Joint Genome Institute"/>
            <person name="Zeiner C.A."/>
            <person name="Purvine S.O."/>
            <person name="Zink E.M."/>
            <person name="Wu S."/>
            <person name="Pasa-Tolic L."/>
            <person name="Chaput D.L."/>
            <person name="Haridas S."/>
            <person name="Grigoriev I.V."/>
            <person name="Santelli C.M."/>
            <person name="Hansel C.M."/>
        </authorList>
    </citation>
    <scope>NUCLEOTIDE SEQUENCE [LARGE SCALE GENOMIC DNA]</scope>
    <source>
        <strain evidence="8 9">SRC1lrK2f</strain>
    </source>
</reference>
<dbReference type="Proteomes" id="UP000077248">
    <property type="component" value="Unassembled WGS sequence"/>
</dbReference>
<dbReference type="PANTHER" id="PTHR13072">
    <property type="entry name" value="DYNACTIN 6"/>
    <property type="match status" value="1"/>
</dbReference>